<evidence type="ECO:0000256" key="3">
    <source>
        <dbReference type="ARBA" id="ARBA00023180"/>
    </source>
</evidence>
<organism evidence="5 6">
    <name type="scientific">Candidatus Segetimicrobium genomatis</name>
    <dbReference type="NCBI Taxonomy" id="2569760"/>
    <lineage>
        <taxon>Bacteria</taxon>
        <taxon>Bacillati</taxon>
        <taxon>Candidatus Sysuimicrobiota</taxon>
        <taxon>Candidatus Sysuimicrobiia</taxon>
        <taxon>Candidatus Sysuimicrobiales</taxon>
        <taxon>Candidatus Segetimicrobiaceae</taxon>
        <taxon>Candidatus Segetimicrobium</taxon>
    </lineage>
</organism>
<dbReference type="Pfam" id="PF01436">
    <property type="entry name" value="NHL"/>
    <property type="match status" value="2"/>
</dbReference>
<dbReference type="Proteomes" id="UP000320393">
    <property type="component" value="Unassembled WGS sequence"/>
</dbReference>
<name>A0A537LTW8_9BACT</name>
<dbReference type="PANTHER" id="PTHR10680">
    <property type="entry name" value="PEPTIDYL-GLYCINE ALPHA-AMIDATING MONOOXYGENASE"/>
    <property type="match status" value="1"/>
</dbReference>
<dbReference type="EMBL" id="VBAM01000228">
    <property type="protein sequence ID" value="TMJ11465.1"/>
    <property type="molecule type" value="Genomic_DNA"/>
</dbReference>
<dbReference type="SUPFAM" id="SSF101898">
    <property type="entry name" value="NHL repeat"/>
    <property type="match status" value="1"/>
</dbReference>
<dbReference type="PROSITE" id="PS51125">
    <property type="entry name" value="NHL"/>
    <property type="match status" value="2"/>
</dbReference>
<keyword evidence="1" id="KW-0732">Signal</keyword>
<evidence type="ECO:0000313" key="6">
    <source>
        <dbReference type="Proteomes" id="UP000320393"/>
    </source>
</evidence>
<dbReference type="InterPro" id="IPR001258">
    <property type="entry name" value="NHL_repeat"/>
</dbReference>
<dbReference type="AlphaFoldDB" id="A0A537LTW8"/>
<evidence type="ECO:0000313" key="5">
    <source>
        <dbReference type="EMBL" id="TMJ11465.1"/>
    </source>
</evidence>
<feature type="repeat" description="NHL" evidence="4">
    <location>
        <begin position="155"/>
        <end position="198"/>
    </location>
</feature>
<gene>
    <name evidence="5" type="ORF">E6H02_06920</name>
</gene>
<sequence length="294" mass="32263">MATVGGGGYVFEVAEDWAKLPEGWSFHEVSGVGVDHRDRVYVFSRGKHPLTVFDREGTLVDSWGEGMFTRPHAVTMGPDETIYLIDDGDHTIRKCTLDGKVLLTIGVPGQPAPPRSGRPFNRPTHVAVANDGALYISDGYGNSRVHKFSPDGKHLFSWGEPGTDPGQFSLPHNICVDREGYLYVADRESHRVQVFDPRGRFETQWNNLFRPCGLFIDQRDPAGERAYVGELGPGLPVSQGIPHLGARVGIYTLDNRLLARLGDPLPGTEPEQFLAPHCVAVDSSGAVYVGEVSW</sequence>
<dbReference type="PANTHER" id="PTHR10680:SF38">
    <property type="entry name" value="BLL1368 PROTEIN"/>
    <property type="match status" value="1"/>
</dbReference>
<proteinExistence type="predicted"/>
<keyword evidence="2" id="KW-0677">Repeat</keyword>
<dbReference type="InterPro" id="IPR011042">
    <property type="entry name" value="6-blade_b-propeller_TolB-like"/>
</dbReference>
<keyword evidence="3" id="KW-0325">Glycoprotein</keyword>
<feature type="non-terminal residue" evidence="5">
    <location>
        <position position="294"/>
    </location>
</feature>
<accession>A0A537LTW8</accession>
<dbReference type="CDD" id="cd14958">
    <property type="entry name" value="NHL_PAL_like"/>
    <property type="match status" value="1"/>
</dbReference>
<protein>
    <recommendedName>
        <fullName evidence="7">Peptidylamidoglycolate lyase</fullName>
    </recommendedName>
</protein>
<reference evidence="5 6" key="1">
    <citation type="journal article" date="2019" name="Nat. Microbiol.">
        <title>Mediterranean grassland soil C-N compound turnover is dependent on rainfall and depth, and is mediated by genomically divergent microorganisms.</title>
        <authorList>
            <person name="Diamond S."/>
            <person name="Andeer P.F."/>
            <person name="Li Z."/>
            <person name="Crits-Christoph A."/>
            <person name="Burstein D."/>
            <person name="Anantharaman K."/>
            <person name="Lane K.R."/>
            <person name="Thomas B.C."/>
            <person name="Pan C."/>
            <person name="Northen T.R."/>
            <person name="Banfield J.F."/>
        </authorList>
    </citation>
    <scope>NUCLEOTIDE SEQUENCE [LARGE SCALE GENOMIC DNA]</scope>
    <source>
        <strain evidence="5">NP_5</strain>
    </source>
</reference>
<feature type="repeat" description="NHL" evidence="4">
    <location>
        <begin position="114"/>
        <end position="151"/>
    </location>
</feature>
<evidence type="ECO:0000256" key="2">
    <source>
        <dbReference type="ARBA" id="ARBA00022737"/>
    </source>
</evidence>
<evidence type="ECO:0000256" key="4">
    <source>
        <dbReference type="PROSITE-ProRule" id="PRU00504"/>
    </source>
</evidence>
<evidence type="ECO:0008006" key="7">
    <source>
        <dbReference type="Google" id="ProtNLM"/>
    </source>
</evidence>
<dbReference type="Gene3D" id="2.120.10.30">
    <property type="entry name" value="TolB, C-terminal domain"/>
    <property type="match status" value="1"/>
</dbReference>
<evidence type="ECO:0000256" key="1">
    <source>
        <dbReference type="ARBA" id="ARBA00022729"/>
    </source>
</evidence>
<comment type="caution">
    <text evidence="5">The sequence shown here is derived from an EMBL/GenBank/DDBJ whole genome shotgun (WGS) entry which is preliminary data.</text>
</comment>